<keyword evidence="3" id="KW-1185">Reference proteome</keyword>
<protein>
    <submittedName>
        <fullName evidence="2">UDP-glycosyltransferase 91C1</fullName>
    </submittedName>
</protein>
<dbReference type="InterPro" id="IPR050481">
    <property type="entry name" value="UDP-glycosyltransf_plant"/>
</dbReference>
<proteinExistence type="predicted"/>
<dbReference type="Proteomes" id="UP001412067">
    <property type="component" value="Unassembled WGS sequence"/>
</dbReference>
<dbReference type="PANTHER" id="PTHR48049:SF132">
    <property type="entry name" value="GLYCOSYLTRANSFERASE"/>
    <property type="match status" value="1"/>
</dbReference>
<evidence type="ECO:0000313" key="2">
    <source>
        <dbReference type="EMBL" id="KAK8946094.1"/>
    </source>
</evidence>
<dbReference type="InterPro" id="IPR002213">
    <property type="entry name" value="UDP_glucos_trans"/>
</dbReference>
<gene>
    <name evidence="2" type="primary">UGT91C1</name>
    <name evidence="2" type="ORF">KSP40_PGU021533</name>
</gene>
<dbReference type="Gene3D" id="3.40.50.2000">
    <property type="entry name" value="Glycogen Phosphorylase B"/>
    <property type="match status" value="2"/>
</dbReference>
<evidence type="ECO:0000256" key="1">
    <source>
        <dbReference type="ARBA" id="ARBA00022679"/>
    </source>
</evidence>
<accession>A0ABR2LP18</accession>
<comment type="caution">
    <text evidence="2">The sequence shown here is derived from an EMBL/GenBank/DDBJ whole genome shotgun (WGS) entry which is preliminary data.</text>
</comment>
<evidence type="ECO:0000313" key="3">
    <source>
        <dbReference type="Proteomes" id="UP001412067"/>
    </source>
</evidence>
<organism evidence="2 3">
    <name type="scientific">Platanthera guangdongensis</name>
    <dbReference type="NCBI Taxonomy" id="2320717"/>
    <lineage>
        <taxon>Eukaryota</taxon>
        <taxon>Viridiplantae</taxon>
        <taxon>Streptophyta</taxon>
        <taxon>Embryophyta</taxon>
        <taxon>Tracheophyta</taxon>
        <taxon>Spermatophyta</taxon>
        <taxon>Magnoliopsida</taxon>
        <taxon>Liliopsida</taxon>
        <taxon>Asparagales</taxon>
        <taxon>Orchidaceae</taxon>
        <taxon>Orchidoideae</taxon>
        <taxon>Orchideae</taxon>
        <taxon>Orchidinae</taxon>
        <taxon>Platanthera</taxon>
    </lineage>
</organism>
<sequence length="506" mass="56830">MHKRSTSTISNLPFLDDISSSNFKFMREQSCSTTNSFVESRADHEKTAAAHQISMEEEEGDDSPKLHIVMMPWLAIGHANPFFELSKRLAQMGHRVSFLSTPGILRRLPLLPPPLSQFVDLLPCPLPLTENLPPSVESTLDLPSDDLRPILMQAYSSSFENHLADFLNDQSRRKPDWIIYDIFSNGWVCDLAARRGVACAYFALINAAVMSILSRLDTPEKLMGVPDWIPFPTNVIFRPFEARKLLSDIPKEAATRSEGPWWGKCNFMAIRTCNEFEPEWLDLLRNLHDGLPIIPIGFLPPSSAGDDETCESWLRMAGWLDRRDPGSVIFAAFGSEVQLTREQIEEIGRGLEQSGLPFVWALRAGTVAAGFEERVRRRGMVVKEWVPQSRLLAHPSVGGFLTHGGWNSVVEGLSAGVALAVLPMQFEQGLNARHLVERGLAVEIVRDYEDGSFSGDEIRRKLRMAMVGEEGEGFRRKGRGIFGNEKIEVHSLKELVKYMLENKISN</sequence>
<dbReference type="Pfam" id="PF00201">
    <property type="entry name" value="UDPGT"/>
    <property type="match status" value="1"/>
</dbReference>
<dbReference type="CDD" id="cd03784">
    <property type="entry name" value="GT1_Gtf-like"/>
    <property type="match status" value="1"/>
</dbReference>
<reference evidence="2 3" key="1">
    <citation type="journal article" date="2022" name="Nat. Plants">
        <title>Genomes of leafy and leafless Platanthera orchids illuminate the evolution of mycoheterotrophy.</title>
        <authorList>
            <person name="Li M.H."/>
            <person name="Liu K.W."/>
            <person name="Li Z."/>
            <person name="Lu H.C."/>
            <person name="Ye Q.L."/>
            <person name="Zhang D."/>
            <person name="Wang J.Y."/>
            <person name="Li Y.F."/>
            <person name="Zhong Z.M."/>
            <person name="Liu X."/>
            <person name="Yu X."/>
            <person name="Liu D.K."/>
            <person name="Tu X.D."/>
            <person name="Liu B."/>
            <person name="Hao Y."/>
            <person name="Liao X.Y."/>
            <person name="Jiang Y.T."/>
            <person name="Sun W.H."/>
            <person name="Chen J."/>
            <person name="Chen Y.Q."/>
            <person name="Ai Y."/>
            <person name="Zhai J.W."/>
            <person name="Wu S.S."/>
            <person name="Zhou Z."/>
            <person name="Hsiao Y.Y."/>
            <person name="Wu W.L."/>
            <person name="Chen Y.Y."/>
            <person name="Lin Y.F."/>
            <person name="Hsu J.L."/>
            <person name="Li C.Y."/>
            <person name="Wang Z.W."/>
            <person name="Zhao X."/>
            <person name="Zhong W.Y."/>
            <person name="Ma X.K."/>
            <person name="Ma L."/>
            <person name="Huang J."/>
            <person name="Chen G.Z."/>
            <person name="Huang M.Z."/>
            <person name="Huang L."/>
            <person name="Peng D.H."/>
            <person name="Luo Y.B."/>
            <person name="Zou S.Q."/>
            <person name="Chen S.P."/>
            <person name="Lan S."/>
            <person name="Tsai W.C."/>
            <person name="Van de Peer Y."/>
            <person name="Liu Z.J."/>
        </authorList>
    </citation>
    <scope>NUCLEOTIDE SEQUENCE [LARGE SCALE GENOMIC DNA]</scope>
    <source>
        <strain evidence="2">Lor288</strain>
    </source>
</reference>
<name>A0ABR2LP18_9ASPA</name>
<dbReference type="SUPFAM" id="SSF53756">
    <property type="entry name" value="UDP-Glycosyltransferase/glycogen phosphorylase"/>
    <property type="match status" value="1"/>
</dbReference>
<dbReference type="PANTHER" id="PTHR48049">
    <property type="entry name" value="GLYCOSYLTRANSFERASE"/>
    <property type="match status" value="1"/>
</dbReference>
<dbReference type="EMBL" id="JBBWWR010000017">
    <property type="protein sequence ID" value="KAK8946094.1"/>
    <property type="molecule type" value="Genomic_DNA"/>
</dbReference>
<keyword evidence="1" id="KW-0808">Transferase</keyword>